<reference evidence="9" key="1">
    <citation type="submission" date="2022-12" db="EMBL/GenBank/DDBJ databases">
        <authorList>
            <person name="Webb A."/>
        </authorList>
    </citation>
    <scope>NUCLEOTIDE SEQUENCE</scope>
    <source>
        <strain evidence="9">Hp1</strain>
    </source>
</reference>
<evidence type="ECO:0000313" key="10">
    <source>
        <dbReference type="Proteomes" id="UP001162031"/>
    </source>
</evidence>
<evidence type="ECO:0008006" key="11">
    <source>
        <dbReference type="Google" id="ProtNLM"/>
    </source>
</evidence>
<feature type="domain" description="RPA-interacting protein N-terminal" evidence="7">
    <location>
        <begin position="34"/>
        <end position="74"/>
    </location>
</feature>
<keyword evidence="5" id="KW-0539">Nucleus</keyword>
<evidence type="ECO:0000256" key="6">
    <source>
        <dbReference type="SAM" id="MobiDB-lite"/>
    </source>
</evidence>
<keyword evidence="2" id="KW-0479">Metal-binding</keyword>
<dbReference type="Pfam" id="PF14766">
    <property type="entry name" value="RPA_interact_N"/>
    <property type="match status" value="1"/>
</dbReference>
<accession>A0AAV0V2E2</accession>
<comment type="caution">
    <text evidence="9">The sequence shown here is derived from an EMBL/GenBank/DDBJ whole genome shotgun (WGS) entry which is preliminary data.</text>
</comment>
<protein>
    <recommendedName>
        <fullName evidence="11">RPA-interacting protein C-terminal domain-containing protein</fullName>
    </recommendedName>
</protein>
<sequence length="285" mass="31310">MAVVSDVDGARRRSGRPPSATSDVARPLMLLPPAHRSPLKRPSLSPPVWKDQLRRRCFQRLQRDRNQLLAKLRRADGRTSVTEEMQQLVAHVSSCASSAASVDDLLLLGKLTESDYLEIVHALEDALRQDEEEEELSHMAALEDAELEAMLAGLELGGPLQEQGPDAVAGGRALCEGGTTALDISVLCPQCKTGYLREGKLDEAAEAAVALPFLSCCCGFTFRVQHERHRVLEEFQDKIVDAFVTHRDVCSADPTFEKMVKNVQDNGPDVLCIRCTACKCDYALP</sequence>
<evidence type="ECO:0000256" key="4">
    <source>
        <dbReference type="ARBA" id="ARBA00022833"/>
    </source>
</evidence>
<feature type="domain" description="RPA-interacting protein C-terminal" evidence="8">
    <location>
        <begin position="187"/>
        <end position="281"/>
    </location>
</feature>
<dbReference type="InterPro" id="IPR028159">
    <property type="entry name" value="RPA_interact_C_dom"/>
</dbReference>
<proteinExistence type="predicted"/>
<dbReference type="EMBL" id="CANTFL010001486">
    <property type="protein sequence ID" value="CAI5743222.1"/>
    <property type="molecule type" value="Genomic_DNA"/>
</dbReference>
<evidence type="ECO:0000256" key="2">
    <source>
        <dbReference type="ARBA" id="ARBA00022723"/>
    </source>
</evidence>
<evidence type="ECO:0000256" key="5">
    <source>
        <dbReference type="ARBA" id="ARBA00023242"/>
    </source>
</evidence>
<name>A0AAV0V2E2_HYABA</name>
<evidence type="ECO:0000313" key="9">
    <source>
        <dbReference type="EMBL" id="CAI5743222.1"/>
    </source>
</evidence>
<dbReference type="PANTHER" id="PTHR31742">
    <property type="entry name" value="RPA-INTERACTING PROTEIN RPAIN"/>
    <property type="match status" value="1"/>
</dbReference>
<feature type="region of interest" description="Disordered" evidence="6">
    <location>
        <begin position="1"/>
        <end position="26"/>
    </location>
</feature>
<evidence type="ECO:0000256" key="3">
    <source>
        <dbReference type="ARBA" id="ARBA00022771"/>
    </source>
</evidence>
<evidence type="ECO:0000256" key="1">
    <source>
        <dbReference type="ARBA" id="ARBA00004123"/>
    </source>
</evidence>
<evidence type="ECO:0000259" key="7">
    <source>
        <dbReference type="Pfam" id="PF14766"/>
    </source>
</evidence>
<comment type="subcellular location">
    <subcellularLocation>
        <location evidence="1">Nucleus</location>
    </subcellularLocation>
</comment>
<dbReference type="InterPro" id="IPR028156">
    <property type="entry name" value="RIP"/>
</dbReference>
<dbReference type="PANTHER" id="PTHR31742:SF1">
    <property type="entry name" value="RPA-INTERACTING PROTEIN"/>
    <property type="match status" value="1"/>
</dbReference>
<evidence type="ECO:0000259" key="8">
    <source>
        <dbReference type="Pfam" id="PF14768"/>
    </source>
</evidence>
<keyword evidence="4" id="KW-0862">Zinc</keyword>
<dbReference type="GO" id="GO:0008270">
    <property type="term" value="F:zinc ion binding"/>
    <property type="evidence" value="ECO:0007669"/>
    <property type="project" value="UniProtKB-KW"/>
</dbReference>
<keyword evidence="3" id="KW-0863">Zinc-finger</keyword>
<dbReference type="Proteomes" id="UP001162031">
    <property type="component" value="Unassembled WGS sequence"/>
</dbReference>
<gene>
    <name evidence="9" type="ORF">HBR001_LOCUS9369</name>
</gene>
<keyword evidence="10" id="KW-1185">Reference proteome</keyword>
<organism evidence="9 10">
    <name type="scientific">Hyaloperonospora brassicae</name>
    <name type="common">Brassica downy mildew</name>
    <name type="synonym">Peronospora brassicae</name>
    <dbReference type="NCBI Taxonomy" id="162125"/>
    <lineage>
        <taxon>Eukaryota</taxon>
        <taxon>Sar</taxon>
        <taxon>Stramenopiles</taxon>
        <taxon>Oomycota</taxon>
        <taxon>Peronosporomycetes</taxon>
        <taxon>Peronosporales</taxon>
        <taxon>Peronosporaceae</taxon>
        <taxon>Hyaloperonospora</taxon>
    </lineage>
</organism>
<dbReference type="GO" id="GO:0005634">
    <property type="term" value="C:nucleus"/>
    <property type="evidence" value="ECO:0007669"/>
    <property type="project" value="UniProtKB-SubCell"/>
</dbReference>
<dbReference type="Pfam" id="PF14768">
    <property type="entry name" value="RPA_interact_C"/>
    <property type="match status" value="1"/>
</dbReference>
<dbReference type="GO" id="GO:0006606">
    <property type="term" value="P:protein import into nucleus"/>
    <property type="evidence" value="ECO:0007669"/>
    <property type="project" value="TreeGrafter"/>
</dbReference>
<dbReference type="AlphaFoldDB" id="A0AAV0V2E2"/>
<dbReference type="InterPro" id="IPR028158">
    <property type="entry name" value="RPA_interact_N_dom"/>
</dbReference>